<feature type="compositionally biased region" description="Basic residues" evidence="1">
    <location>
        <begin position="499"/>
        <end position="513"/>
    </location>
</feature>
<accession>A0A370CBM3</accession>
<dbReference type="EMBL" id="KZ851904">
    <property type="protein sequence ID" value="RDH23600.1"/>
    <property type="molecule type" value="Genomic_DNA"/>
</dbReference>
<name>A0A370CBM3_ASPNG</name>
<evidence type="ECO:0000313" key="2">
    <source>
        <dbReference type="EMBL" id="RDH23600.1"/>
    </source>
</evidence>
<evidence type="ECO:0000313" key="3">
    <source>
        <dbReference type="Proteomes" id="UP000253845"/>
    </source>
</evidence>
<gene>
    <name evidence="2" type="ORF">M747DRAFT_361878</name>
</gene>
<organism evidence="2 3">
    <name type="scientific">Aspergillus niger ATCC 13496</name>
    <dbReference type="NCBI Taxonomy" id="1353008"/>
    <lineage>
        <taxon>Eukaryota</taxon>
        <taxon>Fungi</taxon>
        <taxon>Dikarya</taxon>
        <taxon>Ascomycota</taxon>
        <taxon>Pezizomycotina</taxon>
        <taxon>Eurotiomycetes</taxon>
        <taxon>Eurotiomycetidae</taxon>
        <taxon>Eurotiales</taxon>
        <taxon>Aspergillaceae</taxon>
        <taxon>Aspergillus</taxon>
        <taxon>Aspergillus subgen. Circumdati</taxon>
    </lineage>
</organism>
<feature type="compositionally biased region" description="Basic and acidic residues" evidence="1">
    <location>
        <begin position="415"/>
        <end position="443"/>
    </location>
</feature>
<proteinExistence type="predicted"/>
<sequence length="513" mass="58448">MGKGKEVKLVSEFSHSSLKEPSSKAPSPSHVHEDTDLAPTLEESGGNKDIDALQVKIDHLQAEVEELKKDRREKWSWAGSGGRGWQRPTIEYGDAFTKLFIEAKIWADHYVKRDTAALAEFSFSEKQSILQSLDGYCVQDLDWDTLIGSLPYPIRTQVPHAIGRTMLVKDIVDKFFENPFWYFEGKTDPIDVEPRTQSSLSFAKHLQHLYEQFLIVNPKSASLWKTETVRLANSVNDNQANNTEMGRHTKSRREGLARSFACAMLKHPPFQMLLENCEDTAVREAKLVKFYERAERLAISLGSSHGICTYRTLTKLASPLFWRGDLSVTAEYRHVLMPHQPRLDGHRILLILQPAVSRIGAAVPDGHLESWTQAVAVIEDGDCTEEVYHELQQEREAEAHEVYRERQETLAKHRAEWERERQEKQKEGKRVEEETQREDEGKIIEGSPVKQENDEEADEDIERPAPKRARRTRGATGATGATGKKAGQQMKEEKGDAKKKTRGRRVKRGKTTK</sequence>
<feature type="region of interest" description="Disordered" evidence="1">
    <location>
        <begin position="415"/>
        <end position="513"/>
    </location>
</feature>
<protein>
    <submittedName>
        <fullName evidence="2">Uncharacterized protein</fullName>
    </submittedName>
</protein>
<dbReference type="Proteomes" id="UP000253845">
    <property type="component" value="Unassembled WGS sequence"/>
</dbReference>
<feature type="compositionally biased region" description="Low complexity" evidence="1">
    <location>
        <begin position="474"/>
        <end position="487"/>
    </location>
</feature>
<reference evidence="2 3" key="1">
    <citation type="submission" date="2018-07" db="EMBL/GenBank/DDBJ databases">
        <title>Section-level genome sequencing of Aspergillus section Nigri to investigate inter- and intra-species variation.</title>
        <authorList>
            <consortium name="DOE Joint Genome Institute"/>
            <person name="Vesth T.C."/>
            <person name="Nybo J.L."/>
            <person name="Theobald S."/>
            <person name="Frisvad J.C."/>
            <person name="Larsen T.O."/>
            <person name="Nielsen K.F."/>
            <person name="Hoof J.B."/>
            <person name="Brandl J."/>
            <person name="Salamov A."/>
            <person name="Riley R."/>
            <person name="Gladden J.M."/>
            <person name="Phatale P."/>
            <person name="Nielsen M.T."/>
            <person name="Lyhne E.K."/>
            <person name="Kogle M.E."/>
            <person name="Strasser K."/>
            <person name="McDonnell E."/>
            <person name="Barry K."/>
            <person name="Clum A."/>
            <person name="Chen C."/>
            <person name="Nolan M."/>
            <person name="Sandor L."/>
            <person name="Kuo A."/>
            <person name="Lipzen A."/>
            <person name="Hainaut M."/>
            <person name="Drula E."/>
            <person name="Tsang A."/>
            <person name="Magnuson J.K."/>
            <person name="Henrissat B."/>
            <person name="Wiebenga A."/>
            <person name="Simmons B.A."/>
            <person name="Makela M.R."/>
            <person name="De vries R.P."/>
            <person name="Grigoriev I.V."/>
            <person name="Mortensen U.H."/>
            <person name="Baker S.E."/>
            <person name="Andersen M.R."/>
        </authorList>
    </citation>
    <scope>NUCLEOTIDE SEQUENCE [LARGE SCALE GENOMIC DNA]</scope>
    <source>
        <strain evidence="2 3">ATCC 13496</strain>
    </source>
</reference>
<feature type="region of interest" description="Disordered" evidence="1">
    <location>
        <begin position="1"/>
        <end position="48"/>
    </location>
</feature>
<dbReference type="VEuPathDB" id="FungiDB:M747DRAFT_361878"/>
<dbReference type="AlphaFoldDB" id="A0A370CBM3"/>
<evidence type="ECO:0000256" key="1">
    <source>
        <dbReference type="SAM" id="MobiDB-lite"/>
    </source>
</evidence>